<dbReference type="PANTHER" id="PTHR16026:SF0">
    <property type="entry name" value="CARTILAGE ACIDIC PROTEIN 1"/>
    <property type="match status" value="1"/>
</dbReference>
<keyword evidence="3" id="KW-1185">Reference proteome</keyword>
<protein>
    <recommendedName>
        <fullName evidence="1">ASPIC/UnbV domain-containing protein</fullName>
    </recommendedName>
</protein>
<gene>
    <name evidence="2" type="ORF">AArcSl_2488</name>
</gene>
<evidence type="ECO:0000259" key="1">
    <source>
        <dbReference type="Pfam" id="PF07593"/>
    </source>
</evidence>
<accession>A0A343TLY7</accession>
<dbReference type="EMBL" id="CP025066">
    <property type="protein sequence ID" value="AUX10109.1"/>
    <property type="molecule type" value="Genomic_DNA"/>
</dbReference>
<dbReference type="InterPro" id="IPR028994">
    <property type="entry name" value="Integrin_alpha_N"/>
</dbReference>
<evidence type="ECO:0000313" key="3">
    <source>
        <dbReference type="Proteomes" id="UP000263012"/>
    </source>
</evidence>
<dbReference type="RefSeq" id="WP_119819806.1">
    <property type="nucleotide sequence ID" value="NZ_CP025066.1"/>
</dbReference>
<dbReference type="InterPro" id="IPR011519">
    <property type="entry name" value="UnbV_ASPIC"/>
</dbReference>
<dbReference type="Pfam" id="PF07593">
    <property type="entry name" value="UnbV_ASPIC"/>
    <property type="match status" value="1"/>
</dbReference>
<name>A0A343TLY7_9EURY</name>
<dbReference type="KEGG" id="hdf:AArcSl_2488"/>
<dbReference type="PANTHER" id="PTHR16026">
    <property type="entry name" value="CARTILAGE ACIDIC PROTEIN 1"/>
    <property type="match status" value="1"/>
</dbReference>
<dbReference type="AlphaFoldDB" id="A0A343TLY7"/>
<dbReference type="InterPro" id="IPR027039">
    <property type="entry name" value="Crtac1"/>
</dbReference>
<evidence type="ECO:0000313" key="2">
    <source>
        <dbReference type="EMBL" id="AUX10109.1"/>
    </source>
</evidence>
<organism evidence="2 3">
    <name type="scientific">Halalkaliarchaeum desulfuricum</name>
    <dbReference type="NCBI Taxonomy" id="2055893"/>
    <lineage>
        <taxon>Archaea</taxon>
        <taxon>Methanobacteriati</taxon>
        <taxon>Methanobacteriota</taxon>
        <taxon>Stenosarchaea group</taxon>
        <taxon>Halobacteria</taxon>
        <taxon>Halobacteriales</taxon>
        <taxon>Haloferacaceae</taxon>
        <taxon>Halalkaliarchaeum</taxon>
    </lineage>
</organism>
<dbReference type="GeneID" id="37878843"/>
<reference evidence="3" key="1">
    <citation type="submission" date="2017-11" db="EMBL/GenBank/DDBJ databases">
        <title>Phenotypic and genomic properties of facultatively anaerobic sulfur-reducing natronoarchaea from hypersaline soda lakes.</title>
        <authorList>
            <person name="Sorokin D.Y."/>
            <person name="Kublanov I.V."/>
            <person name="Roman P."/>
            <person name="Sinninghe Damste J.S."/>
            <person name="Golyshin P.N."/>
            <person name="Rojo D."/>
            <person name="Ciordia S."/>
            <person name="Mena M.D.C."/>
            <person name="Ferrer M."/>
            <person name="Messina E."/>
            <person name="Smedile F."/>
            <person name="La Spada G."/>
            <person name="La Cono V."/>
            <person name="Yakimov M.M."/>
        </authorList>
    </citation>
    <scope>NUCLEOTIDE SEQUENCE [LARGE SCALE GENOMIC DNA]</scope>
    <source>
        <strain evidence="3">AArc-Sl</strain>
    </source>
</reference>
<dbReference type="SUPFAM" id="SSF69318">
    <property type="entry name" value="Integrin alpha N-terminal domain"/>
    <property type="match status" value="1"/>
</dbReference>
<dbReference type="Proteomes" id="UP000263012">
    <property type="component" value="Chromosome"/>
</dbReference>
<dbReference type="OrthoDB" id="321240at2157"/>
<feature type="domain" description="ASPIC/UnbV" evidence="1">
    <location>
        <begin position="400"/>
        <end position="463"/>
    </location>
</feature>
<sequence>MFRDVSDRLVDDGAMRGYGAAVTPGRRGPIAFVCGYDGANRLYQPADGSDTGGNLVDVACGIVADSGRHAIGVAAADLDADGCEELYVHNTDTFDGVTADGDLLLDRASADRDVWRDVFALDVNEGRENFRSGRSVAAVDRFGTGQYGVAIASHGSELRYYELGEDGELTDMAPALGVDVVCEGRSVCAGPVVSEGMDLYLGVEGGPNRLFENGGGSFTEIDAGVGLADPSENARGLALVGTTDSVDAGETTQPPRRADAGAFELAVGNWEGPGRIFRASDSGFEDVAPSGFSRPASTRTLIAADFDNDGHVELFRNCLGEPNGLFRRRPDGWTELDTGDALEPDGFGTGAVVADFDRDGTLELLVVHGEVTAQPPSLYDVPNENDWLRVAPKTVHGAPARGAVVELETDDVRTRRLVAAGSNYLCQSEPVAHFGLGKAAPRRVRVWWPGGYETTIDSPETCRELVVDHPRDR</sequence>
<proteinExistence type="predicted"/>